<reference evidence="1" key="1">
    <citation type="submission" date="2021-03" db="EMBL/GenBank/DDBJ databases">
        <title>Acanthopleuribacteraceae sp. M133.</title>
        <authorList>
            <person name="Wang G."/>
        </authorList>
    </citation>
    <scope>NUCLEOTIDE SEQUENCE</scope>
    <source>
        <strain evidence="1">M133</strain>
    </source>
</reference>
<evidence type="ECO:0000313" key="2">
    <source>
        <dbReference type="Proteomes" id="UP000663929"/>
    </source>
</evidence>
<dbReference type="RefSeq" id="WP_237380715.1">
    <property type="nucleotide sequence ID" value="NZ_CP071793.1"/>
</dbReference>
<keyword evidence="2" id="KW-1185">Reference proteome</keyword>
<dbReference type="Proteomes" id="UP000663929">
    <property type="component" value="Chromosome"/>
</dbReference>
<evidence type="ECO:0000313" key="1">
    <source>
        <dbReference type="EMBL" id="QTD50750.1"/>
    </source>
</evidence>
<dbReference type="KEGG" id="scor:J3U87_34630"/>
<dbReference type="AlphaFoldDB" id="A0A8A4TMG4"/>
<sequence length="88" mass="9934">MSEPIRRAAGLPEIVVIPFGLGYTWTIRQFGQVVAHDFNRHTMEYATPEAARKAALPKFMNVLGAVLVKSYEEQLREGVVEYISSSYM</sequence>
<dbReference type="EMBL" id="CP071793">
    <property type="protein sequence ID" value="QTD50750.1"/>
    <property type="molecule type" value="Genomic_DNA"/>
</dbReference>
<name>A0A8A4TMG4_SULCO</name>
<accession>A0A8A4TMG4</accession>
<proteinExistence type="predicted"/>
<organism evidence="1 2">
    <name type="scientific">Sulfidibacter corallicola</name>
    <dbReference type="NCBI Taxonomy" id="2818388"/>
    <lineage>
        <taxon>Bacteria</taxon>
        <taxon>Pseudomonadati</taxon>
        <taxon>Acidobacteriota</taxon>
        <taxon>Holophagae</taxon>
        <taxon>Acanthopleuribacterales</taxon>
        <taxon>Acanthopleuribacteraceae</taxon>
        <taxon>Sulfidibacter</taxon>
    </lineage>
</organism>
<protein>
    <submittedName>
        <fullName evidence="1">Uncharacterized protein</fullName>
    </submittedName>
</protein>
<gene>
    <name evidence="1" type="ORF">J3U87_34630</name>
</gene>